<feature type="transmembrane region" description="Helical" evidence="8">
    <location>
        <begin position="303"/>
        <end position="328"/>
    </location>
</feature>
<evidence type="ECO:0000256" key="6">
    <source>
        <dbReference type="ARBA" id="ARBA00022989"/>
    </source>
</evidence>
<dbReference type="Proteomes" id="UP000237846">
    <property type="component" value="Unassembled WGS sequence"/>
</dbReference>
<keyword evidence="11" id="KW-1185">Reference proteome</keyword>
<keyword evidence="3 10" id="KW-0328">Glycosyltransferase</keyword>
<name>A0A2T0Q019_9ACTN</name>
<keyword evidence="6 8" id="KW-1133">Transmembrane helix</keyword>
<feature type="transmembrane region" description="Helical" evidence="8">
    <location>
        <begin position="186"/>
        <end position="217"/>
    </location>
</feature>
<organism evidence="10 11">
    <name type="scientific">Allonocardiopsis opalescens</name>
    <dbReference type="NCBI Taxonomy" id="1144618"/>
    <lineage>
        <taxon>Bacteria</taxon>
        <taxon>Bacillati</taxon>
        <taxon>Actinomycetota</taxon>
        <taxon>Actinomycetes</taxon>
        <taxon>Streptosporangiales</taxon>
        <taxon>Allonocardiopsis</taxon>
    </lineage>
</organism>
<dbReference type="InterPro" id="IPR050297">
    <property type="entry name" value="LipidA_mod_glycosyltrf_83"/>
</dbReference>
<evidence type="ECO:0000256" key="4">
    <source>
        <dbReference type="ARBA" id="ARBA00022679"/>
    </source>
</evidence>
<dbReference type="InterPro" id="IPR038731">
    <property type="entry name" value="RgtA/B/C-like"/>
</dbReference>
<keyword evidence="2" id="KW-1003">Cell membrane</keyword>
<evidence type="ECO:0000256" key="8">
    <source>
        <dbReference type="SAM" id="Phobius"/>
    </source>
</evidence>
<dbReference type="RefSeq" id="WP_106248871.1">
    <property type="nucleotide sequence ID" value="NZ_PVZC01000006.1"/>
</dbReference>
<keyword evidence="7 8" id="KW-0472">Membrane</keyword>
<evidence type="ECO:0000256" key="1">
    <source>
        <dbReference type="ARBA" id="ARBA00004651"/>
    </source>
</evidence>
<evidence type="ECO:0000256" key="2">
    <source>
        <dbReference type="ARBA" id="ARBA00022475"/>
    </source>
</evidence>
<feature type="transmembrane region" description="Helical" evidence="8">
    <location>
        <begin position="28"/>
        <end position="51"/>
    </location>
</feature>
<evidence type="ECO:0000256" key="3">
    <source>
        <dbReference type="ARBA" id="ARBA00022676"/>
    </source>
</evidence>
<keyword evidence="5 8" id="KW-0812">Transmembrane</keyword>
<proteinExistence type="predicted"/>
<protein>
    <submittedName>
        <fullName evidence="10">Mannosyltransferase</fullName>
    </submittedName>
</protein>
<evidence type="ECO:0000256" key="5">
    <source>
        <dbReference type="ARBA" id="ARBA00022692"/>
    </source>
</evidence>
<sequence length="508" mass="54356">MVELKERADGPGAETPAGWAGLLARGRAWLAGHWVVAVPGLAGAAMAFWGIAGPSYRADEGATITATTRSLVELAALLRNGDAVHGPFYLLMHPVAQIGTREWVMRAPMAVAMVVAVVFTALIARRLVSPAAALFAGLVLALAPTMSWYAHDARSYALVTALATVSTYCLVRLVQQPGPARWRGWAVGYTLATAAMALLFMYAALLLAAHLCALLVLWRRTGAAPWRPWLITTGVTAALVLPIFVVGFGQRGQVGHLEPPTLETLEELVEFLAGGPLLVVVLVALVALGAARSGRDDRSPEGWTVASVALPWLLAPPALLLIASVLVTPTFHERYTVMVLPALALLAGAGLAALRPVAAAVGLVLVAVLALPVIVDDHAENGKGDNLRIRAEVIGAYARPGDGIMYAHSRHRRIMQAYPDMGAGLRDVLAERSPADDGSLIAPEVTDLAEMERRIRSVDRLWVIVGDSTIPERAADYERKMELLDDIGAVELDQWVTSRREVRLYEIP</sequence>
<comment type="subcellular location">
    <subcellularLocation>
        <location evidence="1">Cell membrane</location>
        <topology evidence="1">Multi-pass membrane protein</topology>
    </subcellularLocation>
</comment>
<evidence type="ECO:0000313" key="11">
    <source>
        <dbReference type="Proteomes" id="UP000237846"/>
    </source>
</evidence>
<dbReference type="GO" id="GO:0005886">
    <property type="term" value="C:plasma membrane"/>
    <property type="evidence" value="ECO:0007669"/>
    <property type="project" value="UniProtKB-SubCell"/>
</dbReference>
<comment type="caution">
    <text evidence="10">The sequence shown here is derived from an EMBL/GenBank/DDBJ whole genome shotgun (WGS) entry which is preliminary data.</text>
</comment>
<evidence type="ECO:0000256" key="7">
    <source>
        <dbReference type="ARBA" id="ARBA00023136"/>
    </source>
</evidence>
<feature type="transmembrane region" description="Helical" evidence="8">
    <location>
        <begin position="335"/>
        <end position="352"/>
    </location>
</feature>
<feature type="transmembrane region" description="Helical" evidence="8">
    <location>
        <begin position="268"/>
        <end position="291"/>
    </location>
</feature>
<feature type="transmembrane region" description="Helical" evidence="8">
    <location>
        <begin position="358"/>
        <end position="375"/>
    </location>
</feature>
<keyword evidence="4 10" id="KW-0808">Transferase</keyword>
<evidence type="ECO:0000259" key="9">
    <source>
        <dbReference type="Pfam" id="PF13231"/>
    </source>
</evidence>
<gene>
    <name evidence="10" type="ORF">CLV72_106152</name>
</gene>
<dbReference type="EMBL" id="PVZC01000006">
    <property type="protein sequence ID" value="PRX97116.1"/>
    <property type="molecule type" value="Genomic_DNA"/>
</dbReference>
<dbReference type="AlphaFoldDB" id="A0A2T0Q019"/>
<accession>A0A2T0Q019</accession>
<feature type="transmembrane region" description="Helical" evidence="8">
    <location>
        <begin position="156"/>
        <end position="174"/>
    </location>
</feature>
<feature type="domain" description="Glycosyltransferase RgtA/B/C/D-like" evidence="9">
    <location>
        <begin position="95"/>
        <end position="242"/>
    </location>
</feature>
<reference evidence="10 11" key="1">
    <citation type="submission" date="2018-03" db="EMBL/GenBank/DDBJ databases">
        <title>Genomic Encyclopedia of Archaeal and Bacterial Type Strains, Phase II (KMG-II): from individual species to whole genera.</title>
        <authorList>
            <person name="Goeker M."/>
        </authorList>
    </citation>
    <scope>NUCLEOTIDE SEQUENCE [LARGE SCALE GENOMIC DNA]</scope>
    <source>
        <strain evidence="10 11">DSM 45601</strain>
    </source>
</reference>
<dbReference type="Pfam" id="PF13231">
    <property type="entry name" value="PMT_2"/>
    <property type="match status" value="1"/>
</dbReference>
<feature type="transmembrane region" description="Helical" evidence="8">
    <location>
        <begin position="229"/>
        <end position="248"/>
    </location>
</feature>
<feature type="transmembrane region" description="Helical" evidence="8">
    <location>
        <begin position="103"/>
        <end position="124"/>
    </location>
</feature>
<dbReference type="PANTHER" id="PTHR33908">
    <property type="entry name" value="MANNOSYLTRANSFERASE YKCB-RELATED"/>
    <property type="match status" value="1"/>
</dbReference>
<dbReference type="GO" id="GO:0009103">
    <property type="term" value="P:lipopolysaccharide biosynthetic process"/>
    <property type="evidence" value="ECO:0007669"/>
    <property type="project" value="UniProtKB-ARBA"/>
</dbReference>
<feature type="transmembrane region" description="Helical" evidence="8">
    <location>
        <begin position="131"/>
        <end position="150"/>
    </location>
</feature>
<dbReference type="GO" id="GO:0016763">
    <property type="term" value="F:pentosyltransferase activity"/>
    <property type="evidence" value="ECO:0007669"/>
    <property type="project" value="TreeGrafter"/>
</dbReference>
<dbReference type="OrthoDB" id="5318634at2"/>
<dbReference type="PANTHER" id="PTHR33908:SF11">
    <property type="entry name" value="MEMBRANE PROTEIN"/>
    <property type="match status" value="1"/>
</dbReference>
<evidence type="ECO:0000313" key="10">
    <source>
        <dbReference type="EMBL" id="PRX97116.1"/>
    </source>
</evidence>